<reference evidence="2" key="2">
    <citation type="submission" date="2018-05" db="EMBL/GenBank/DDBJ databases">
        <title>OpunRS2 (Oryza punctata Reference Sequence Version 2).</title>
        <authorList>
            <person name="Zhang J."/>
            <person name="Kudrna D."/>
            <person name="Lee S."/>
            <person name="Talag J."/>
            <person name="Welchert J."/>
            <person name="Wing R.A."/>
        </authorList>
    </citation>
    <scope>NUCLEOTIDE SEQUENCE [LARGE SCALE GENOMIC DNA]</scope>
</reference>
<dbReference type="AlphaFoldDB" id="A0A0E0JZ05"/>
<protein>
    <recommendedName>
        <fullName evidence="4">Aminotransferase-like plant mobile domain-containing protein</fullName>
    </recommendedName>
</protein>
<dbReference type="Proteomes" id="UP000026962">
    <property type="component" value="Chromosome 2"/>
</dbReference>
<dbReference type="PANTHER" id="PTHR34835">
    <property type="entry name" value="OS07G0283600 PROTEIN-RELATED"/>
    <property type="match status" value="1"/>
</dbReference>
<dbReference type="PANTHER" id="PTHR34835:SF81">
    <property type="entry name" value="OS06G0475900 PROTEIN"/>
    <property type="match status" value="1"/>
</dbReference>
<evidence type="ECO:0008006" key="4">
    <source>
        <dbReference type="Google" id="ProtNLM"/>
    </source>
</evidence>
<organism evidence="2">
    <name type="scientific">Oryza punctata</name>
    <name type="common">Red rice</name>
    <dbReference type="NCBI Taxonomy" id="4537"/>
    <lineage>
        <taxon>Eukaryota</taxon>
        <taxon>Viridiplantae</taxon>
        <taxon>Streptophyta</taxon>
        <taxon>Embryophyta</taxon>
        <taxon>Tracheophyta</taxon>
        <taxon>Spermatophyta</taxon>
        <taxon>Magnoliopsida</taxon>
        <taxon>Liliopsida</taxon>
        <taxon>Poales</taxon>
        <taxon>Poaceae</taxon>
        <taxon>BOP clade</taxon>
        <taxon>Oryzoideae</taxon>
        <taxon>Oryzeae</taxon>
        <taxon>Oryzinae</taxon>
        <taxon>Oryza</taxon>
    </lineage>
</organism>
<feature type="region of interest" description="Disordered" evidence="1">
    <location>
        <begin position="21"/>
        <end position="44"/>
    </location>
</feature>
<dbReference type="EnsemblPlants" id="OPUNC02G12460.1">
    <property type="protein sequence ID" value="OPUNC02G12460.1"/>
    <property type="gene ID" value="OPUNC02G12460"/>
</dbReference>
<reference evidence="2" key="1">
    <citation type="submission" date="2015-04" db="UniProtKB">
        <authorList>
            <consortium name="EnsemblPlants"/>
        </authorList>
    </citation>
    <scope>IDENTIFICATION</scope>
</reference>
<proteinExistence type="predicted"/>
<evidence type="ECO:0000256" key="1">
    <source>
        <dbReference type="SAM" id="MobiDB-lite"/>
    </source>
</evidence>
<sequence length="238" mass="26502">MPDKVRSVKFTGSQLECETVLDDSQPIPGQSIDGKGTAKKRGRKKQAETLLEDAVLVEPVATKPSVLTHCSPKIPYQACRALSVAHRQVLSGMGLGQLAHMMLDGLEQPELTCWLMDRTDPKTMTIDIAENKKIVITPWKVRIVLGVPIGRETLQYPDSDIMTDALSQLAIELEVPPKSNITALQFIEEIKNRPNDPTAVQFFIMIIMNKMLLPPTGLYMRNKDAWLGSDLDRVARIN</sequence>
<evidence type="ECO:0000313" key="3">
    <source>
        <dbReference type="Proteomes" id="UP000026962"/>
    </source>
</evidence>
<dbReference type="HOGENOM" id="CLU_1317248_0_0_1"/>
<evidence type="ECO:0000313" key="2">
    <source>
        <dbReference type="EnsemblPlants" id="OPUNC02G12460.1"/>
    </source>
</evidence>
<accession>A0A0E0JZ05</accession>
<dbReference type="Gramene" id="OPUNC02G12460.1">
    <property type="protein sequence ID" value="OPUNC02G12460.1"/>
    <property type="gene ID" value="OPUNC02G12460"/>
</dbReference>
<dbReference type="OMA" id="MTIDIAE"/>
<name>A0A0E0JZ05_ORYPU</name>
<keyword evidence="3" id="KW-1185">Reference proteome</keyword>